<dbReference type="RefSeq" id="XP_026549312.1">
    <property type="nucleotide sequence ID" value="XM_026693527.1"/>
</dbReference>
<protein>
    <submittedName>
        <fullName evidence="2">Transmembrane protein 68-like</fullName>
    </submittedName>
</protein>
<keyword evidence="1" id="KW-1185">Reference proteome</keyword>
<dbReference type="AlphaFoldDB" id="A0A6J1W1W2"/>
<sequence length="102" mass="11922">PIVPVFTQNTREGYRAYGNIRPMRWLYERTRWFTFPVCGMFPVKLITHIGKPIPYDPDITAEQLAEKTQKAIEALRDKHQKIPGSILHAIRQRFGTANKEKQ</sequence>
<name>A0A6J1W1W2_9SAUR</name>
<proteinExistence type="predicted"/>
<accession>A0A6J1W1W2</accession>
<evidence type="ECO:0000313" key="1">
    <source>
        <dbReference type="Proteomes" id="UP000504612"/>
    </source>
</evidence>
<gene>
    <name evidence="2" type="primary">LOC113431177</name>
</gene>
<evidence type="ECO:0000313" key="2">
    <source>
        <dbReference type="RefSeq" id="XP_026549312.1"/>
    </source>
</evidence>
<dbReference type="KEGG" id="nss:113431177"/>
<dbReference type="GeneID" id="113431177"/>
<reference evidence="2" key="1">
    <citation type="submission" date="2025-08" db="UniProtKB">
        <authorList>
            <consortium name="RefSeq"/>
        </authorList>
    </citation>
    <scope>IDENTIFICATION</scope>
</reference>
<dbReference type="Proteomes" id="UP000504612">
    <property type="component" value="Unplaced"/>
</dbReference>
<feature type="non-terminal residue" evidence="2">
    <location>
        <position position="1"/>
    </location>
</feature>
<organism evidence="1 2">
    <name type="scientific">Notechis scutatus</name>
    <name type="common">mainland tiger snake</name>
    <dbReference type="NCBI Taxonomy" id="8663"/>
    <lineage>
        <taxon>Eukaryota</taxon>
        <taxon>Metazoa</taxon>
        <taxon>Chordata</taxon>
        <taxon>Craniata</taxon>
        <taxon>Vertebrata</taxon>
        <taxon>Euteleostomi</taxon>
        <taxon>Lepidosauria</taxon>
        <taxon>Squamata</taxon>
        <taxon>Bifurcata</taxon>
        <taxon>Unidentata</taxon>
        <taxon>Episquamata</taxon>
        <taxon>Toxicofera</taxon>
        <taxon>Serpentes</taxon>
        <taxon>Colubroidea</taxon>
        <taxon>Elapidae</taxon>
        <taxon>Hydrophiinae</taxon>
        <taxon>Notechis</taxon>
    </lineage>
</organism>